<evidence type="ECO:0000313" key="3">
    <source>
        <dbReference type="Proteomes" id="UP001230978"/>
    </source>
</evidence>
<evidence type="ECO:0000313" key="2">
    <source>
        <dbReference type="EMBL" id="WGV14900.1"/>
    </source>
</evidence>
<dbReference type="Proteomes" id="UP001230978">
    <property type="component" value="Chromosome"/>
</dbReference>
<name>A0ABY8Q255_9RHOB</name>
<feature type="transmembrane region" description="Helical" evidence="1">
    <location>
        <begin position="40"/>
        <end position="60"/>
    </location>
</feature>
<reference evidence="2 3" key="1">
    <citation type="submission" date="2023-04" db="EMBL/GenBank/DDBJ databases">
        <title>YMD61, complete Genome.</title>
        <authorList>
            <person name="Zhang J."/>
        </authorList>
    </citation>
    <scope>NUCLEOTIDE SEQUENCE [LARGE SCALE GENOMIC DNA]</scope>
    <source>
        <strain evidence="2 3">YMD61</strain>
    </source>
</reference>
<keyword evidence="1" id="KW-0812">Transmembrane</keyword>
<sequence>MACRRCLNIRWFLLSAAPLLGMGLLDPVLTDRLLSNLPDLRQLVLWFPAVIAGTFLYRYLSWRRADRHPDEK</sequence>
<organism evidence="2 3">
    <name type="scientific">Fuscovulum ytuae</name>
    <dbReference type="NCBI Taxonomy" id="3042299"/>
    <lineage>
        <taxon>Bacteria</taxon>
        <taxon>Pseudomonadati</taxon>
        <taxon>Pseudomonadota</taxon>
        <taxon>Alphaproteobacteria</taxon>
        <taxon>Rhodobacterales</taxon>
        <taxon>Paracoccaceae</taxon>
        <taxon>Fuscovulum</taxon>
    </lineage>
</organism>
<keyword evidence="3" id="KW-1185">Reference proteome</keyword>
<dbReference type="RefSeq" id="WP_281464031.1">
    <property type="nucleotide sequence ID" value="NZ_CP124535.1"/>
</dbReference>
<protein>
    <submittedName>
        <fullName evidence="2">Uncharacterized protein</fullName>
    </submittedName>
</protein>
<keyword evidence="1" id="KW-1133">Transmembrane helix</keyword>
<accession>A0ABY8Q255</accession>
<dbReference type="EMBL" id="CP124535">
    <property type="protein sequence ID" value="WGV14900.1"/>
    <property type="molecule type" value="Genomic_DNA"/>
</dbReference>
<evidence type="ECO:0000256" key="1">
    <source>
        <dbReference type="SAM" id="Phobius"/>
    </source>
</evidence>
<proteinExistence type="predicted"/>
<gene>
    <name evidence="2" type="ORF">QF092_11450</name>
</gene>
<keyword evidence="1" id="KW-0472">Membrane</keyword>